<evidence type="ECO:0000256" key="3">
    <source>
        <dbReference type="ARBA" id="ARBA00023157"/>
    </source>
</evidence>
<proteinExistence type="predicted"/>
<reference evidence="7 8" key="1">
    <citation type="submission" date="2019-03" db="EMBL/GenBank/DDBJ databases">
        <authorList>
            <person name="Gaulin E."/>
            <person name="Dumas B."/>
        </authorList>
    </citation>
    <scope>NUCLEOTIDE SEQUENCE [LARGE SCALE GENOMIC DNA]</scope>
    <source>
        <strain evidence="7">CBS 568.67</strain>
    </source>
</reference>
<evidence type="ECO:0000259" key="5">
    <source>
        <dbReference type="PROSITE" id="PS51115"/>
    </source>
</evidence>
<gene>
    <name evidence="7" type="primary">Aste57867_9159</name>
    <name evidence="6" type="ORF">As57867_009123</name>
    <name evidence="7" type="ORF">ASTE57867_9159</name>
</gene>
<evidence type="ECO:0000313" key="7">
    <source>
        <dbReference type="EMBL" id="VFT86043.1"/>
    </source>
</evidence>
<keyword evidence="2" id="KW-0677">Repeat</keyword>
<reference evidence="6" key="2">
    <citation type="submission" date="2019-06" db="EMBL/GenBank/DDBJ databases">
        <title>Genomics analysis of Aphanomyces spp. identifies a new class of oomycete effector associated with host adaptation.</title>
        <authorList>
            <person name="Gaulin E."/>
        </authorList>
    </citation>
    <scope>NUCLEOTIDE SEQUENCE</scope>
    <source>
        <strain evidence="6">CBS 578.67</strain>
    </source>
</reference>
<protein>
    <submittedName>
        <fullName evidence="7">Aste57867_9159 protein</fullName>
    </submittedName>
</protein>
<dbReference type="Pfam" id="PF00052">
    <property type="entry name" value="Laminin_B"/>
    <property type="match status" value="1"/>
</dbReference>
<keyword evidence="1" id="KW-0732">Signal</keyword>
<dbReference type="AlphaFoldDB" id="A0A485KMI5"/>
<dbReference type="Proteomes" id="UP000332933">
    <property type="component" value="Unassembled WGS sequence"/>
</dbReference>
<evidence type="ECO:0000256" key="2">
    <source>
        <dbReference type="ARBA" id="ARBA00022737"/>
    </source>
</evidence>
<dbReference type="EMBL" id="CAADRA010005149">
    <property type="protein sequence ID" value="VFT86043.1"/>
    <property type="molecule type" value="Genomic_DNA"/>
</dbReference>
<name>A0A485KMI5_9STRA</name>
<keyword evidence="4" id="KW-0325">Glycoprotein</keyword>
<evidence type="ECO:0000256" key="1">
    <source>
        <dbReference type="ARBA" id="ARBA00022729"/>
    </source>
</evidence>
<organism evidence="7 8">
    <name type="scientific">Aphanomyces stellatus</name>
    <dbReference type="NCBI Taxonomy" id="120398"/>
    <lineage>
        <taxon>Eukaryota</taxon>
        <taxon>Sar</taxon>
        <taxon>Stramenopiles</taxon>
        <taxon>Oomycota</taxon>
        <taxon>Saprolegniomycetes</taxon>
        <taxon>Saprolegniales</taxon>
        <taxon>Verrucalvaceae</taxon>
        <taxon>Aphanomyces</taxon>
    </lineage>
</organism>
<accession>A0A485KMI5</accession>
<dbReference type="EMBL" id="VJMH01005128">
    <property type="protein sequence ID" value="KAF0700346.1"/>
    <property type="molecule type" value="Genomic_DNA"/>
</dbReference>
<evidence type="ECO:0000313" key="8">
    <source>
        <dbReference type="Proteomes" id="UP000332933"/>
    </source>
</evidence>
<dbReference type="OrthoDB" id="430826at2759"/>
<evidence type="ECO:0000313" key="6">
    <source>
        <dbReference type="EMBL" id="KAF0700346.1"/>
    </source>
</evidence>
<dbReference type="InterPro" id="IPR000034">
    <property type="entry name" value="Laminin_IV"/>
</dbReference>
<evidence type="ECO:0000256" key="4">
    <source>
        <dbReference type="ARBA" id="ARBA00023180"/>
    </source>
</evidence>
<keyword evidence="3" id="KW-1015">Disulfide bond</keyword>
<sequence length="344" mass="36766">MVDHRLTNAPRSTPVAATASLVARNLVYHVDPGQDVVITLKGFSMAGNALTFSIATLPAAGQLFQLSQVFSDYGYDPKKQPSSIAVVPAVVTGSNNRVVFSRPFSSSPLDSKFAEFTYTVTDGVVTSPPGTITISQGLGVMSSQFYLDADGWTISNNQNVQPVYEPTSCGLMSYYIHGTDALIQTKSTGDDAQLWYFAAPTKFLNNQWATYGGALTFTLSASEGDFSLPNAVANAPLVILDCATCNLNAGVRLAWPQAASTPLFTGAVQTFTIPLVETAGWLQDPKNTLLAWVPPTQCHLMEVLTKLSGLSILGDFTQRYETVALDAVVLQHGPGEPLSCYGTF</sequence>
<dbReference type="SMART" id="SM00281">
    <property type="entry name" value="LamB"/>
    <property type="match status" value="1"/>
</dbReference>
<feature type="domain" description="Laminin IV type A" evidence="5">
    <location>
        <begin position="147"/>
        <end position="344"/>
    </location>
</feature>
<keyword evidence="8" id="KW-1185">Reference proteome</keyword>
<dbReference type="PROSITE" id="PS51115">
    <property type="entry name" value="LAMININ_IVA"/>
    <property type="match status" value="1"/>
</dbReference>